<dbReference type="PANTHER" id="PTHR33790">
    <property type="entry name" value="OS05G0344200 PROTEIN"/>
    <property type="match status" value="1"/>
</dbReference>
<proteinExistence type="predicted"/>
<protein>
    <submittedName>
        <fullName evidence="1">Uncharacterized protein</fullName>
    </submittedName>
</protein>
<dbReference type="Pfam" id="PF07145">
    <property type="entry name" value="PAM2"/>
    <property type="match status" value="1"/>
</dbReference>
<accession>A0AAN7DW64</accession>
<name>A0AAN7DW64_QUERU</name>
<dbReference type="AlphaFoldDB" id="A0AAN7DW64"/>
<dbReference type="InterPro" id="IPR040414">
    <property type="entry name" value="CID1/CID2"/>
</dbReference>
<keyword evidence="2" id="KW-1185">Reference proteome</keyword>
<organism evidence="1 2">
    <name type="scientific">Quercus rubra</name>
    <name type="common">Northern red oak</name>
    <name type="synonym">Quercus borealis</name>
    <dbReference type="NCBI Taxonomy" id="3512"/>
    <lineage>
        <taxon>Eukaryota</taxon>
        <taxon>Viridiplantae</taxon>
        <taxon>Streptophyta</taxon>
        <taxon>Embryophyta</taxon>
        <taxon>Tracheophyta</taxon>
        <taxon>Spermatophyta</taxon>
        <taxon>Magnoliopsida</taxon>
        <taxon>eudicotyledons</taxon>
        <taxon>Gunneridae</taxon>
        <taxon>Pentapetalae</taxon>
        <taxon>rosids</taxon>
        <taxon>fabids</taxon>
        <taxon>Fagales</taxon>
        <taxon>Fagaceae</taxon>
        <taxon>Quercus</taxon>
    </lineage>
</organism>
<reference evidence="1 2" key="1">
    <citation type="journal article" date="2023" name="G3 (Bethesda)">
        <title>A haplotype-resolved chromosome-scale genome for Quercus rubra L. provides insights into the genetics of adaptive traits for red oak species.</title>
        <authorList>
            <person name="Kapoor B."/>
            <person name="Jenkins J."/>
            <person name="Schmutz J."/>
            <person name="Zhebentyayeva T."/>
            <person name="Kuelheim C."/>
            <person name="Coggeshall M."/>
            <person name="Heim C."/>
            <person name="Lasky J.R."/>
            <person name="Leites L."/>
            <person name="Islam-Faridi N."/>
            <person name="Romero-Severson J."/>
            <person name="DeLeo V.L."/>
            <person name="Lucas S.M."/>
            <person name="Lazic D."/>
            <person name="Gailing O."/>
            <person name="Carlson J."/>
            <person name="Staton M."/>
        </authorList>
    </citation>
    <scope>NUCLEOTIDE SEQUENCE [LARGE SCALE GENOMIC DNA]</scope>
    <source>
        <strain evidence="1">Pseudo-F2</strain>
    </source>
</reference>
<sequence>MEVISQRTSSSTLNPNAPLFVPLAYRTVEDFSDEWWELVQSSPWFREYWLQERFQDPQKTPSFLIFTTLSSQTTSMLSSTITTLINMRKKREIFTRIWFQ</sequence>
<dbReference type="InterPro" id="IPR009818">
    <property type="entry name" value="PAM2_motif"/>
</dbReference>
<gene>
    <name evidence="1" type="ORF">RGQ29_032656</name>
</gene>
<dbReference type="EMBL" id="JAXUIC010000149">
    <property type="protein sequence ID" value="KAK4550949.1"/>
    <property type="molecule type" value="Genomic_DNA"/>
</dbReference>
<comment type="caution">
    <text evidence="1">The sequence shown here is derived from an EMBL/GenBank/DDBJ whole genome shotgun (WGS) entry which is preliminary data.</text>
</comment>
<dbReference type="Proteomes" id="UP001324115">
    <property type="component" value="Unassembled WGS sequence"/>
</dbReference>
<dbReference type="PANTHER" id="PTHR33790:SF1">
    <property type="entry name" value="PROTEIN EARLY RESPONSIVE TO DEHYDRATION 15"/>
    <property type="match status" value="1"/>
</dbReference>
<evidence type="ECO:0000313" key="2">
    <source>
        <dbReference type="Proteomes" id="UP001324115"/>
    </source>
</evidence>
<evidence type="ECO:0000313" key="1">
    <source>
        <dbReference type="EMBL" id="KAK4550949.1"/>
    </source>
</evidence>